<dbReference type="AlphaFoldDB" id="A0A8S1HPB4"/>
<evidence type="ECO:0000313" key="1">
    <source>
        <dbReference type="EMBL" id="CAD6197064.1"/>
    </source>
</evidence>
<evidence type="ECO:0000313" key="2">
    <source>
        <dbReference type="Proteomes" id="UP000835052"/>
    </source>
</evidence>
<protein>
    <submittedName>
        <fullName evidence="1">Uncharacterized protein</fullName>
    </submittedName>
</protein>
<name>A0A8S1HPB4_9PELO</name>
<keyword evidence="2" id="KW-1185">Reference proteome</keyword>
<reference evidence="1" key="1">
    <citation type="submission" date="2020-10" db="EMBL/GenBank/DDBJ databases">
        <authorList>
            <person name="Kikuchi T."/>
        </authorList>
    </citation>
    <scope>NUCLEOTIDE SEQUENCE</scope>
    <source>
        <strain evidence="1">NKZ352</strain>
    </source>
</reference>
<proteinExistence type="predicted"/>
<dbReference type="Proteomes" id="UP000835052">
    <property type="component" value="Unassembled WGS sequence"/>
</dbReference>
<accession>A0A8S1HPB4</accession>
<dbReference type="EMBL" id="CAJGYM010000085">
    <property type="protein sequence ID" value="CAD6197064.1"/>
    <property type="molecule type" value="Genomic_DNA"/>
</dbReference>
<sequence length="130" mass="15046">MSFPLLSTQHNTFRDLISEYQFESDYSVLEPESLETVNHRKHVESTHSKAKTARLFAFLNRNSYRVPIQFCLCLEANSRLIFLVAANSADRRRKSLRFSDCCNGEESDSQRFFFGKPFVINLSAFPPSLQ</sequence>
<organism evidence="1 2">
    <name type="scientific">Caenorhabditis auriculariae</name>
    <dbReference type="NCBI Taxonomy" id="2777116"/>
    <lineage>
        <taxon>Eukaryota</taxon>
        <taxon>Metazoa</taxon>
        <taxon>Ecdysozoa</taxon>
        <taxon>Nematoda</taxon>
        <taxon>Chromadorea</taxon>
        <taxon>Rhabditida</taxon>
        <taxon>Rhabditina</taxon>
        <taxon>Rhabditomorpha</taxon>
        <taxon>Rhabditoidea</taxon>
        <taxon>Rhabditidae</taxon>
        <taxon>Peloderinae</taxon>
        <taxon>Caenorhabditis</taxon>
    </lineage>
</organism>
<gene>
    <name evidence="1" type="ORF">CAUJ_LOCUS12974</name>
</gene>
<comment type="caution">
    <text evidence="1">The sequence shown here is derived from an EMBL/GenBank/DDBJ whole genome shotgun (WGS) entry which is preliminary data.</text>
</comment>